<keyword evidence="1" id="KW-0732">Signal</keyword>
<evidence type="ECO:0000313" key="2">
    <source>
        <dbReference type="EMBL" id="CAL5229145.1"/>
    </source>
</evidence>
<protein>
    <submittedName>
        <fullName evidence="2">G12419 protein</fullName>
    </submittedName>
</protein>
<sequence length="475" mass="50689">MHSWYTLLILLAFCVRPHDANSMTPGRGRARSADSLGKSLASLFLVKEGNVPAAKKSMSIFQKITQHHVLQNGQSIKAQQAQQLAQYSQDQIVEPTQQYLNETVAEHLQGLTPNFTAIAEAMQPDLAYFTDPSQNFISDYFQALTQAGTSIGSVQGPDFISSAPCLIGTMAQGVGIQASAINIIPQLFSITPTGVGIFPQGINIQPAIIYISPYGINISPIGLLIQPVLISITPIAESVNPQGVSVAPTLIAVATPANRRMLKAEDKKEEKEQSLGDVFLQSYEKWMGITANMVMKREATPEDAGTFLSDVFQQTDKHLDMFQSLQSLAAGIVNQQGAFNQTQDWEELAQEFTQLYPVEIMQSILNGSLNDPDFDVSSLLPSGVSFQDPMFFDDQGFNVSSTLQLIYVAPTGESVTPTGYAVGPNLISIQPIAHIVGTAAQSIGDTFIDINAKTGEVTVGGSGSGGGGAAAAASG</sequence>
<accession>A0ABP1GAA2</accession>
<feature type="signal peptide" evidence="1">
    <location>
        <begin position="1"/>
        <end position="20"/>
    </location>
</feature>
<reference evidence="2 3" key="1">
    <citation type="submission" date="2024-06" db="EMBL/GenBank/DDBJ databases">
        <authorList>
            <person name="Kraege A."/>
            <person name="Thomma B."/>
        </authorList>
    </citation>
    <scope>NUCLEOTIDE SEQUENCE [LARGE SCALE GENOMIC DNA]</scope>
</reference>
<comment type="caution">
    <text evidence="2">The sequence shown here is derived from an EMBL/GenBank/DDBJ whole genome shotgun (WGS) entry which is preliminary data.</text>
</comment>
<gene>
    <name evidence="2" type="primary">g12419</name>
    <name evidence="2" type="ORF">VP750_LOCUS11051</name>
</gene>
<keyword evidence="3" id="KW-1185">Reference proteome</keyword>
<organism evidence="2 3">
    <name type="scientific">Coccomyxa viridis</name>
    <dbReference type="NCBI Taxonomy" id="1274662"/>
    <lineage>
        <taxon>Eukaryota</taxon>
        <taxon>Viridiplantae</taxon>
        <taxon>Chlorophyta</taxon>
        <taxon>core chlorophytes</taxon>
        <taxon>Trebouxiophyceae</taxon>
        <taxon>Trebouxiophyceae incertae sedis</taxon>
        <taxon>Coccomyxaceae</taxon>
        <taxon>Coccomyxa</taxon>
    </lineage>
</organism>
<dbReference type="Proteomes" id="UP001497392">
    <property type="component" value="Unassembled WGS sequence"/>
</dbReference>
<proteinExistence type="predicted"/>
<feature type="chain" id="PRO_5047475650" evidence="1">
    <location>
        <begin position="21"/>
        <end position="475"/>
    </location>
</feature>
<evidence type="ECO:0000313" key="3">
    <source>
        <dbReference type="Proteomes" id="UP001497392"/>
    </source>
</evidence>
<evidence type="ECO:0000256" key="1">
    <source>
        <dbReference type="SAM" id="SignalP"/>
    </source>
</evidence>
<name>A0ABP1GAA2_9CHLO</name>
<dbReference type="EMBL" id="CAXHTA020000020">
    <property type="protein sequence ID" value="CAL5229145.1"/>
    <property type="molecule type" value="Genomic_DNA"/>
</dbReference>